<evidence type="ECO:0000313" key="1">
    <source>
        <dbReference type="EMBL" id="KAI3759657.1"/>
    </source>
</evidence>
<accession>A0ACB9EMI6</accession>
<comment type="caution">
    <text evidence="1">The sequence shown here is derived from an EMBL/GenBank/DDBJ whole genome shotgun (WGS) entry which is preliminary data.</text>
</comment>
<sequence length="448" mass="47641">MDEESTTATTTPLLHHHHRLHWWRQIPSNATSSLRLHKTTLSSELGGAVGDLGTYIPIVLALTLVSNLDLSTTLIFTGVYNIATGLLFGIPMPVQPMKSIAAVAISESPLLTLPEIAAAGISTAAVLLFLGATGLMSVLYRFIPLPVVRGVQLSQGLSFAFTAVKYVRYDQDFAGNKQGGVRSWVGLDGLIVALSSIVFLIITTGSGETGPVDEGRRVRRRVRILSSVPSALIVFLIGIILCFVIDPTIVDDLRFGPSKFHVLKITWDDMKTGFLRAAVPQIPLSVLNSVIAVCKLSDDLFPEREASVTAVSVSVGVMNLVGCWFGAMPVCHGAGGLAGQYRFGGRTGASVVLLGVGKLVLGLVFGNSFVRILNRFPVGILGALLLFAGIELAMASRDMNTKEESFVMLVCAAISLTGSSAALGFVCGIVLFLLLKLREVDCGSEVDE</sequence>
<reference evidence="2" key="1">
    <citation type="journal article" date="2022" name="Mol. Ecol. Resour.">
        <title>The genomes of chicory, endive, great burdock and yacon provide insights into Asteraceae palaeo-polyploidization history and plant inulin production.</title>
        <authorList>
            <person name="Fan W."/>
            <person name="Wang S."/>
            <person name="Wang H."/>
            <person name="Wang A."/>
            <person name="Jiang F."/>
            <person name="Liu H."/>
            <person name="Zhao H."/>
            <person name="Xu D."/>
            <person name="Zhang Y."/>
        </authorList>
    </citation>
    <scope>NUCLEOTIDE SEQUENCE [LARGE SCALE GENOMIC DNA]</scope>
    <source>
        <strain evidence="2">cv. Niubang</strain>
    </source>
</reference>
<gene>
    <name evidence="1" type="ORF">L6452_07635</name>
</gene>
<proteinExistence type="predicted"/>
<evidence type="ECO:0000313" key="2">
    <source>
        <dbReference type="Proteomes" id="UP001055879"/>
    </source>
</evidence>
<reference evidence="1 2" key="2">
    <citation type="journal article" date="2022" name="Mol. Ecol. Resour.">
        <title>The genomes of chicory, endive, great burdock and yacon provide insights into Asteraceae paleo-polyploidization history and plant inulin production.</title>
        <authorList>
            <person name="Fan W."/>
            <person name="Wang S."/>
            <person name="Wang H."/>
            <person name="Wang A."/>
            <person name="Jiang F."/>
            <person name="Liu H."/>
            <person name="Zhao H."/>
            <person name="Xu D."/>
            <person name="Zhang Y."/>
        </authorList>
    </citation>
    <scope>NUCLEOTIDE SEQUENCE [LARGE SCALE GENOMIC DNA]</scope>
    <source>
        <strain evidence="2">cv. Niubang</strain>
    </source>
</reference>
<keyword evidence="2" id="KW-1185">Reference proteome</keyword>
<organism evidence="1 2">
    <name type="scientific">Arctium lappa</name>
    <name type="common">Greater burdock</name>
    <name type="synonym">Lappa major</name>
    <dbReference type="NCBI Taxonomy" id="4217"/>
    <lineage>
        <taxon>Eukaryota</taxon>
        <taxon>Viridiplantae</taxon>
        <taxon>Streptophyta</taxon>
        <taxon>Embryophyta</taxon>
        <taxon>Tracheophyta</taxon>
        <taxon>Spermatophyta</taxon>
        <taxon>Magnoliopsida</taxon>
        <taxon>eudicotyledons</taxon>
        <taxon>Gunneridae</taxon>
        <taxon>Pentapetalae</taxon>
        <taxon>asterids</taxon>
        <taxon>campanulids</taxon>
        <taxon>Asterales</taxon>
        <taxon>Asteraceae</taxon>
        <taxon>Carduoideae</taxon>
        <taxon>Cardueae</taxon>
        <taxon>Arctiinae</taxon>
        <taxon>Arctium</taxon>
    </lineage>
</organism>
<dbReference type="Proteomes" id="UP001055879">
    <property type="component" value="Linkage Group LG02"/>
</dbReference>
<protein>
    <submittedName>
        <fullName evidence="1">Uncharacterized protein</fullName>
    </submittedName>
</protein>
<dbReference type="EMBL" id="CM042048">
    <property type="protein sequence ID" value="KAI3759657.1"/>
    <property type="molecule type" value="Genomic_DNA"/>
</dbReference>
<name>A0ACB9EMI6_ARCLA</name>